<reference evidence="1 2" key="1">
    <citation type="submission" date="2015-11" db="EMBL/GenBank/DDBJ databases">
        <title>Draft Genome Sequence of the Strain BR 10303 (Bradyrhizobium sp.) isolated from nodules of Centrolobium paraense.</title>
        <authorList>
            <person name="Zelli J.E."/>
            <person name="Simoes-Araujo J.L."/>
            <person name="Barauna A.C."/>
            <person name="Silva K."/>
        </authorList>
    </citation>
    <scope>NUCLEOTIDE SEQUENCE [LARGE SCALE GENOMIC DNA]</scope>
    <source>
        <strain evidence="1 2">BR 10303</strain>
    </source>
</reference>
<proteinExistence type="predicted"/>
<evidence type="ECO:0000313" key="2">
    <source>
        <dbReference type="Proteomes" id="UP000057737"/>
    </source>
</evidence>
<dbReference type="AlphaFoldDB" id="A0A109JT76"/>
<comment type="caution">
    <text evidence="1">The sequence shown here is derived from an EMBL/GenBank/DDBJ whole genome shotgun (WGS) entry which is preliminary data.</text>
</comment>
<name>A0A109JT76_9BRAD</name>
<accession>A0A109JT76</accession>
<organism evidence="1 2">
    <name type="scientific">Bradyrhizobium macuxiense</name>
    <dbReference type="NCBI Taxonomy" id="1755647"/>
    <lineage>
        <taxon>Bacteria</taxon>
        <taxon>Pseudomonadati</taxon>
        <taxon>Pseudomonadota</taxon>
        <taxon>Alphaproteobacteria</taxon>
        <taxon>Hyphomicrobiales</taxon>
        <taxon>Nitrobacteraceae</taxon>
        <taxon>Bradyrhizobium</taxon>
    </lineage>
</organism>
<dbReference type="Proteomes" id="UP000057737">
    <property type="component" value="Unassembled WGS sequence"/>
</dbReference>
<protein>
    <submittedName>
        <fullName evidence="1">Uncharacterized protein</fullName>
    </submittedName>
</protein>
<evidence type="ECO:0000313" key="1">
    <source>
        <dbReference type="EMBL" id="KWV54713.1"/>
    </source>
</evidence>
<keyword evidence="2" id="KW-1185">Reference proteome</keyword>
<gene>
    <name evidence="1" type="ORF">AS156_07040</name>
</gene>
<sequence>MDQHTVQTGVGALTNLHHADNSMALRAQVCREIMQNRVRILICSIDYGGEIAFGIEHGLPHSCAQ</sequence>
<dbReference type="EMBL" id="LNCU01000070">
    <property type="protein sequence ID" value="KWV54713.1"/>
    <property type="molecule type" value="Genomic_DNA"/>
</dbReference>